<feature type="region of interest" description="Disordered" evidence="1">
    <location>
        <begin position="439"/>
        <end position="460"/>
    </location>
</feature>
<sequence>MGRAVRLILLTLVLVLAGPAPAFAGEGEGQVSRSAYLARQLAENPVYVSDQVPRAVPRSAAPLFARAAARLDVPTYLMVLPSDGLGVNDEALLASVHDRLGKDGVYVVLGEDGIYGAAAAYGVRASAGEAMRAAQYELPGDAGAVAAFDRFVEVLDSGEAAARADAAARAYRRGEDPADRYPSRTDRNNQSFVTGALMSGSALAVVLCGWHVVRRGERRRDGTAAAPRERRTDLSTSPSSSGRSAARGPSPVRPARRRPTPRVALVLAGAVTATLVGVGGHVVCDETRSDAGPPPTAQDLRARVERVAAGLRESPFYADPESPAVFDAAEQRQLRDRLAELDVPVYVAALPVVTEDACAGDERLLAERLHDELGQDGVFVVADSTGSGRITVSNYGARLDEAALYRLPDEVENSTEAVWEAEDRLLPERLTALFAHIEKAPQGPPGEPYYDPEPAPDAAAEDLLPPLVSEDFWPGLTVIGPLAAVLLLGVTAVVLGLAGLRSPTRAGAAAGARTSTGGARGTTAGPPSPGSGAPAPDRPTPGWLRRTLHAELGDLGTVFDAEGPALPADVRKRVWSCLDAARLLVDEDGDHRLDRDADPLELACALTLVRAGAHAARARSVRHADVPCPLNPLHGPATARHRVRLPGAAQATRTPVCAHCRDELASGRPAVDLMLRLPPPDGGSAVRYDELDGPVQLFDTDTEDLVDDIREYLGVH</sequence>
<keyword evidence="5" id="KW-1185">Reference proteome</keyword>
<keyword evidence="2" id="KW-0812">Transmembrane</keyword>
<feature type="signal peptide" evidence="3">
    <location>
        <begin position="1"/>
        <end position="24"/>
    </location>
</feature>
<dbReference type="Proteomes" id="UP001183414">
    <property type="component" value="Unassembled WGS sequence"/>
</dbReference>
<feature type="chain" id="PRO_5046550457" description="DUF4350 domain-containing protein" evidence="3">
    <location>
        <begin position="25"/>
        <end position="716"/>
    </location>
</feature>
<name>A0ABU2NUB5_9ACTN</name>
<evidence type="ECO:0000256" key="2">
    <source>
        <dbReference type="SAM" id="Phobius"/>
    </source>
</evidence>
<feature type="compositionally biased region" description="Pro residues" evidence="1">
    <location>
        <begin position="442"/>
        <end position="455"/>
    </location>
</feature>
<feature type="compositionally biased region" description="Low complexity" evidence="1">
    <location>
        <begin position="505"/>
        <end position="535"/>
    </location>
</feature>
<feature type="transmembrane region" description="Helical" evidence="2">
    <location>
        <begin position="263"/>
        <end position="283"/>
    </location>
</feature>
<evidence type="ECO:0000313" key="4">
    <source>
        <dbReference type="EMBL" id="MDT0380565.1"/>
    </source>
</evidence>
<feature type="transmembrane region" description="Helical" evidence="2">
    <location>
        <begin position="472"/>
        <end position="498"/>
    </location>
</feature>
<dbReference type="RefSeq" id="WP_311674306.1">
    <property type="nucleotide sequence ID" value="NZ_JAVREQ010000015.1"/>
</dbReference>
<proteinExistence type="predicted"/>
<feature type="transmembrane region" description="Helical" evidence="2">
    <location>
        <begin position="192"/>
        <end position="213"/>
    </location>
</feature>
<evidence type="ECO:0000256" key="3">
    <source>
        <dbReference type="SAM" id="SignalP"/>
    </source>
</evidence>
<evidence type="ECO:0000313" key="5">
    <source>
        <dbReference type="Proteomes" id="UP001183414"/>
    </source>
</evidence>
<feature type="region of interest" description="Disordered" evidence="1">
    <location>
        <begin position="218"/>
        <end position="260"/>
    </location>
</feature>
<keyword evidence="2" id="KW-1133">Transmembrane helix</keyword>
<feature type="compositionally biased region" description="Low complexity" evidence="1">
    <location>
        <begin position="237"/>
        <end position="250"/>
    </location>
</feature>
<dbReference type="EMBL" id="JAVREQ010000015">
    <property type="protein sequence ID" value="MDT0380565.1"/>
    <property type="molecule type" value="Genomic_DNA"/>
</dbReference>
<protein>
    <recommendedName>
        <fullName evidence="6">DUF4350 domain-containing protein</fullName>
    </recommendedName>
</protein>
<evidence type="ECO:0000256" key="1">
    <source>
        <dbReference type="SAM" id="MobiDB-lite"/>
    </source>
</evidence>
<comment type="caution">
    <text evidence="4">The sequence shown here is derived from an EMBL/GenBank/DDBJ whole genome shotgun (WGS) entry which is preliminary data.</text>
</comment>
<accession>A0ABU2NUB5</accession>
<feature type="region of interest" description="Disordered" evidence="1">
    <location>
        <begin position="505"/>
        <end position="543"/>
    </location>
</feature>
<keyword evidence="3" id="KW-0732">Signal</keyword>
<organism evidence="4 5">
    <name type="scientific">Streptomyces hazeniae</name>
    <dbReference type="NCBI Taxonomy" id="3075538"/>
    <lineage>
        <taxon>Bacteria</taxon>
        <taxon>Bacillati</taxon>
        <taxon>Actinomycetota</taxon>
        <taxon>Actinomycetes</taxon>
        <taxon>Kitasatosporales</taxon>
        <taxon>Streptomycetaceae</taxon>
        <taxon>Streptomyces</taxon>
    </lineage>
</organism>
<keyword evidence="2" id="KW-0472">Membrane</keyword>
<feature type="compositionally biased region" description="Basic and acidic residues" evidence="1">
    <location>
        <begin position="218"/>
        <end position="233"/>
    </location>
</feature>
<reference evidence="5" key="1">
    <citation type="submission" date="2023-07" db="EMBL/GenBank/DDBJ databases">
        <title>30 novel species of actinomycetes from the DSMZ collection.</title>
        <authorList>
            <person name="Nouioui I."/>
        </authorList>
    </citation>
    <scope>NUCLEOTIDE SEQUENCE [LARGE SCALE GENOMIC DNA]</scope>
    <source>
        <strain evidence="5">DSM 42041</strain>
    </source>
</reference>
<gene>
    <name evidence="4" type="ORF">RM572_17570</name>
</gene>
<evidence type="ECO:0008006" key="6">
    <source>
        <dbReference type="Google" id="ProtNLM"/>
    </source>
</evidence>